<organism evidence="2 3">
    <name type="scientific">Friedmanniomyces simplex</name>
    <dbReference type="NCBI Taxonomy" id="329884"/>
    <lineage>
        <taxon>Eukaryota</taxon>
        <taxon>Fungi</taxon>
        <taxon>Dikarya</taxon>
        <taxon>Ascomycota</taxon>
        <taxon>Pezizomycotina</taxon>
        <taxon>Dothideomycetes</taxon>
        <taxon>Dothideomycetidae</taxon>
        <taxon>Mycosphaerellales</taxon>
        <taxon>Teratosphaeriaceae</taxon>
        <taxon>Friedmanniomyces</taxon>
    </lineage>
</organism>
<feature type="region of interest" description="Disordered" evidence="1">
    <location>
        <begin position="138"/>
        <end position="169"/>
    </location>
</feature>
<dbReference type="EMBL" id="NAJQ01002257">
    <property type="protein sequence ID" value="TKA46317.1"/>
    <property type="molecule type" value="Genomic_DNA"/>
</dbReference>
<protein>
    <submittedName>
        <fullName evidence="2">Uncharacterized protein</fullName>
    </submittedName>
</protein>
<keyword evidence="3" id="KW-1185">Reference proteome</keyword>
<feature type="region of interest" description="Disordered" evidence="1">
    <location>
        <begin position="1"/>
        <end position="121"/>
    </location>
</feature>
<reference evidence="2 3" key="1">
    <citation type="submission" date="2017-03" db="EMBL/GenBank/DDBJ databases">
        <title>Genomes of endolithic fungi from Antarctica.</title>
        <authorList>
            <person name="Coleine C."/>
            <person name="Masonjones S."/>
            <person name="Stajich J.E."/>
        </authorList>
    </citation>
    <scope>NUCLEOTIDE SEQUENCE [LARGE SCALE GENOMIC DNA]</scope>
    <source>
        <strain evidence="2 3">CCFEE 5184</strain>
    </source>
</reference>
<dbReference type="Proteomes" id="UP000309340">
    <property type="component" value="Unassembled WGS sequence"/>
</dbReference>
<name>A0A4U0VBJ8_9PEZI</name>
<comment type="caution">
    <text evidence="2">The sequence shown here is derived from an EMBL/GenBank/DDBJ whole genome shotgun (WGS) entry which is preliminary data.</text>
</comment>
<feature type="compositionally biased region" description="Acidic residues" evidence="1">
    <location>
        <begin position="18"/>
        <end position="35"/>
    </location>
</feature>
<dbReference type="AlphaFoldDB" id="A0A4U0VBJ8"/>
<gene>
    <name evidence="2" type="ORF">B0A55_13814</name>
</gene>
<dbReference type="OrthoDB" id="3821774at2759"/>
<evidence type="ECO:0000256" key="1">
    <source>
        <dbReference type="SAM" id="MobiDB-lite"/>
    </source>
</evidence>
<proteinExistence type="predicted"/>
<evidence type="ECO:0000313" key="3">
    <source>
        <dbReference type="Proteomes" id="UP000309340"/>
    </source>
</evidence>
<dbReference type="STRING" id="329884.A0A4U0VBJ8"/>
<accession>A0A4U0VBJ8</accession>
<feature type="compositionally biased region" description="Polar residues" evidence="1">
    <location>
        <begin position="1"/>
        <end position="10"/>
    </location>
</feature>
<evidence type="ECO:0000313" key="2">
    <source>
        <dbReference type="EMBL" id="TKA46317.1"/>
    </source>
</evidence>
<sequence length="169" mass="17873">MMQYGSQATASWGFETLDNLDDTEQQPAEADDDATDSLLHHIGSLGAPEPDPDADVDSTFAEGDMDFADRMAEDFGGEEDDFAGPGGFLQGSDGRAGTPIDSIEPGGYDYQEDDHGAYSSVHRPYYDADSFHLEDAGAVGGEEGVSPPADEVRLSDDEVMAGAGHGKME</sequence>